<feature type="coiled-coil region" evidence="1">
    <location>
        <begin position="81"/>
        <end position="136"/>
    </location>
</feature>
<evidence type="ECO:0000256" key="1">
    <source>
        <dbReference type="SAM" id="Coils"/>
    </source>
</evidence>
<protein>
    <submittedName>
        <fullName evidence="3">Uncharacterized protein</fullName>
    </submittedName>
</protein>
<keyword evidence="1" id="KW-0175">Coiled coil</keyword>
<feature type="compositionally biased region" description="Basic and acidic residues" evidence="2">
    <location>
        <begin position="45"/>
        <end position="54"/>
    </location>
</feature>
<accession>A0AAD1VV51</accession>
<dbReference type="Gene3D" id="1.20.5.340">
    <property type="match status" value="1"/>
</dbReference>
<gene>
    <name evidence="3" type="ORF">PECUL_23A060785</name>
</gene>
<dbReference type="AlphaFoldDB" id="A0AAD1VV51"/>
<keyword evidence="4" id="KW-1185">Reference proteome</keyword>
<feature type="region of interest" description="Disordered" evidence="2">
    <location>
        <begin position="1"/>
        <end position="54"/>
    </location>
</feature>
<evidence type="ECO:0000313" key="4">
    <source>
        <dbReference type="Proteomes" id="UP001295444"/>
    </source>
</evidence>
<dbReference type="Proteomes" id="UP001295444">
    <property type="component" value="Chromosome 02"/>
</dbReference>
<evidence type="ECO:0000313" key="3">
    <source>
        <dbReference type="EMBL" id="CAH2253919.1"/>
    </source>
</evidence>
<evidence type="ECO:0000256" key="2">
    <source>
        <dbReference type="SAM" id="MobiDB-lite"/>
    </source>
</evidence>
<sequence length="136" mass="15113">MSQHRAKKTAEAKDKTAFFAARTPQHKLADPQAQDGADPDEDAERDYTLSKQEDSTLTQGLLQIMLDAAVHKMQTAVTEAINDLKKGLTDLEARASHLEGNIESLTGAQIETETHLNKLEEQLYNHETKIADAEDR</sequence>
<reference evidence="3" key="1">
    <citation type="submission" date="2022-03" db="EMBL/GenBank/DDBJ databases">
        <authorList>
            <person name="Alioto T."/>
            <person name="Alioto T."/>
            <person name="Gomez Garrido J."/>
        </authorList>
    </citation>
    <scope>NUCLEOTIDE SEQUENCE</scope>
</reference>
<organism evidence="3 4">
    <name type="scientific">Pelobates cultripes</name>
    <name type="common">Western spadefoot toad</name>
    <dbReference type="NCBI Taxonomy" id="61616"/>
    <lineage>
        <taxon>Eukaryota</taxon>
        <taxon>Metazoa</taxon>
        <taxon>Chordata</taxon>
        <taxon>Craniata</taxon>
        <taxon>Vertebrata</taxon>
        <taxon>Euteleostomi</taxon>
        <taxon>Amphibia</taxon>
        <taxon>Batrachia</taxon>
        <taxon>Anura</taxon>
        <taxon>Pelobatoidea</taxon>
        <taxon>Pelobatidae</taxon>
        <taxon>Pelobates</taxon>
    </lineage>
</organism>
<name>A0AAD1VV51_PELCU</name>
<proteinExistence type="predicted"/>
<dbReference type="EMBL" id="OW240913">
    <property type="protein sequence ID" value="CAH2253919.1"/>
    <property type="molecule type" value="Genomic_DNA"/>
</dbReference>